<name>A0A9P4MMK1_9PLEO</name>
<evidence type="ECO:0000313" key="3">
    <source>
        <dbReference type="Proteomes" id="UP000799536"/>
    </source>
</evidence>
<organism evidence="2 3">
    <name type="scientific">Delitschia confertaspora ATCC 74209</name>
    <dbReference type="NCBI Taxonomy" id="1513339"/>
    <lineage>
        <taxon>Eukaryota</taxon>
        <taxon>Fungi</taxon>
        <taxon>Dikarya</taxon>
        <taxon>Ascomycota</taxon>
        <taxon>Pezizomycotina</taxon>
        <taxon>Dothideomycetes</taxon>
        <taxon>Pleosporomycetidae</taxon>
        <taxon>Pleosporales</taxon>
        <taxon>Delitschiaceae</taxon>
        <taxon>Delitschia</taxon>
    </lineage>
</organism>
<dbReference type="Proteomes" id="UP000799536">
    <property type="component" value="Unassembled WGS sequence"/>
</dbReference>
<gene>
    <name evidence="2" type="ORF">GQ43DRAFT_499432</name>
</gene>
<feature type="region of interest" description="Disordered" evidence="1">
    <location>
        <begin position="100"/>
        <end position="121"/>
    </location>
</feature>
<proteinExistence type="predicted"/>
<accession>A0A9P4MMK1</accession>
<dbReference type="AlphaFoldDB" id="A0A9P4MMK1"/>
<evidence type="ECO:0000313" key="2">
    <source>
        <dbReference type="EMBL" id="KAF2196191.1"/>
    </source>
</evidence>
<dbReference type="OrthoDB" id="3773872at2759"/>
<sequence length="163" mass="18325">RGTSFMETTIFNSFKATGISPLEPDAILKRFTHTNPDEQGSREVLSTSVLSGSDWRKIERLVRATVKDLATEEARKLSQSLQSITVQNQLLKHENERLKESLTTKKKHQKRGKSLDLQQRKEYHGGAVSGLNPKQRAAAAALNFQIKINNAIQLHVLVKYSTT</sequence>
<protein>
    <submittedName>
        <fullName evidence="2">Uncharacterized protein</fullName>
    </submittedName>
</protein>
<feature type="non-terminal residue" evidence="2">
    <location>
        <position position="1"/>
    </location>
</feature>
<reference evidence="2" key="1">
    <citation type="journal article" date="2020" name="Stud. Mycol.">
        <title>101 Dothideomycetes genomes: a test case for predicting lifestyles and emergence of pathogens.</title>
        <authorList>
            <person name="Haridas S."/>
            <person name="Albert R."/>
            <person name="Binder M."/>
            <person name="Bloem J."/>
            <person name="Labutti K."/>
            <person name="Salamov A."/>
            <person name="Andreopoulos B."/>
            <person name="Baker S."/>
            <person name="Barry K."/>
            <person name="Bills G."/>
            <person name="Bluhm B."/>
            <person name="Cannon C."/>
            <person name="Castanera R."/>
            <person name="Culley D."/>
            <person name="Daum C."/>
            <person name="Ezra D."/>
            <person name="Gonzalez J."/>
            <person name="Henrissat B."/>
            <person name="Kuo A."/>
            <person name="Liang C."/>
            <person name="Lipzen A."/>
            <person name="Lutzoni F."/>
            <person name="Magnuson J."/>
            <person name="Mondo S."/>
            <person name="Nolan M."/>
            <person name="Ohm R."/>
            <person name="Pangilinan J."/>
            <person name="Park H.-J."/>
            <person name="Ramirez L."/>
            <person name="Alfaro M."/>
            <person name="Sun H."/>
            <person name="Tritt A."/>
            <person name="Yoshinaga Y."/>
            <person name="Zwiers L.-H."/>
            <person name="Turgeon B."/>
            <person name="Goodwin S."/>
            <person name="Spatafora J."/>
            <person name="Crous P."/>
            <person name="Grigoriev I."/>
        </authorList>
    </citation>
    <scope>NUCLEOTIDE SEQUENCE</scope>
    <source>
        <strain evidence="2">ATCC 74209</strain>
    </source>
</reference>
<dbReference type="EMBL" id="ML994450">
    <property type="protein sequence ID" value="KAF2196191.1"/>
    <property type="molecule type" value="Genomic_DNA"/>
</dbReference>
<evidence type="ECO:0000256" key="1">
    <source>
        <dbReference type="SAM" id="MobiDB-lite"/>
    </source>
</evidence>
<comment type="caution">
    <text evidence="2">The sequence shown here is derived from an EMBL/GenBank/DDBJ whole genome shotgun (WGS) entry which is preliminary data.</text>
</comment>
<keyword evidence="3" id="KW-1185">Reference proteome</keyword>